<dbReference type="RefSeq" id="WP_264945667.1">
    <property type="nucleotide sequence ID" value="NZ_JAPDRA010000009.1"/>
</dbReference>
<feature type="region of interest" description="Disordered" evidence="1">
    <location>
        <begin position="124"/>
        <end position="148"/>
    </location>
</feature>
<comment type="caution">
    <text evidence="3">The sequence shown here is derived from an EMBL/GenBank/DDBJ whole genome shotgun (WGS) entry which is preliminary data.</text>
</comment>
<keyword evidence="4" id="KW-1185">Reference proteome</keyword>
<evidence type="ECO:0000313" key="4">
    <source>
        <dbReference type="Proteomes" id="UP001596977"/>
    </source>
</evidence>
<dbReference type="EMBL" id="JBHTJG010000009">
    <property type="protein sequence ID" value="MFD0947904.1"/>
    <property type="molecule type" value="Genomic_DNA"/>
</dbReference>
<protein>
    <submittedName>
        <fullName evidence="3">Protocatechuate 3,4-dioxygenase</fullName>
    </submittedName>
</protein>
<evidence type="ECO:0000313" key="3">
    <source>
        <dbReference type="EMBL" id="MFD0947904.1"/>
    </source>
</evidence>
<accession>A0ABW3HEZ3</accession>
<reference evidence="4" key="1">
    <citation type="journal article" date="2019" name="Int. J. Syst. Evol. Microbiol.">
        <title>The Global Catalogue of Microorganisms (GCM) 10K type strain sequencing project: providing services to taxonomists for standard genome sequencing and annotation.</title>
        <authorList>
            <consortium name="The Broad Institute Genomics Platform"/>
            <consortium name="The Broad Institute Genome Sequencing Center for Infectious Disease"/>
            <person name="Wu L."/>
            <person name="Ma J."/>
        </authorList>
    </citation>
    <scope>NUCLEOTIDE SEQUENCE [LARGE SCALE GENOMIC DNA]</scope>
    <source>
        <strain evidence="4">CCUG 62982</strain>
    </source>
</reference>
<dbReference type="InterPro" id="IPR004183">
    <property type="entry name" value="Xdiol_dOase_suB"/>
</dbReference>
<organism evidence="3 4">
    <name type="scientific">Sphingomonas canadensis</name>
    <dbReference type="NCBI Taxonomy" id="1219257"/>
    <lineage>
        <taxon>Bacteria</taxon>
        <taxon>Pseudomonadati</taxon>
        <taxon>Pseudomonadota</taxon>
        <taxon>Alphaproteobacteria</taxon>
        <taxon>Sphingomonadales</taxon>
        <taxon>Sphingomonadaceae</taxon>
        <taxon>Sphingomonas</taxon>
    </lineage>
</organism>
<evidence type="ECO:0000259" key="2">
    <source>
        <dbReference type="Pfam" id="PF02900"/>
    </source>
</evidence>
<dbReference type="SUPFAM" id="SSF53213">
    <property type="entry name" value="LigB-like"/>
    <property type="match status" value="1"/>
</dbReference>
<dbReference type="CDD" id="cd07366">
    <property type="entry name" value="3MGA_Dioxygenase"/>
    <property type="match status" value="1"/>
</dbReference>
<proteinExistence type="predicted"/>
<dbReference type="Proteomes" id="UP001596977">
    <property type="component" value="Unassembled WGS sequence"/>
</dbReference>
<dbReference type="Gene3D" id="3.40.830.10">
    <property type="entry name" value="LigB-like"/>
    <property type="match status" value="1"/>
</dbReference>
<dbReference type="Pfam" id="PF02900">
    <property type="entry name" value="LigB"/>
    <property type="match status" value="1"/>
</dbReference>
<gene>
    <name evidence="3" type="ORF">ACFQ1E_16295</name>
</gene>
<feature type="domain" description="Extradiol ring-cleavage dioxygenase class III enzyme subunit B" evidence="2">
    <location>
        <begin position="138"/>
        <end position="321"/>
    </location>
</feature>
<sequence length="337" mass="37421">MAEIVLGMWTSHGPTLSTTPEQWLLRVAADKRNQQHPFRGETYDFDSLVALRKDEGLAEACSLAERERRSDGCQRAIAEMADRFAAAKVDVAVIMGNDQRELFLEDVTPAVTIYLGDTIWDQPATPEQASRMPPGIHEAEPGHSPPERREYPTLPELGMKVCRELVPQGWDLAVSKRLPEPPGHWSSGAPHSLGFIYRQIMRDQVVPNLPVIINTFFPPNQPTARRCFELGRAIGQVIRGWDKDLRVAVFGSGGMSHFVIDEAFDQKFFEALRNRDAEALCAIEDKHLQSGTSELKTWIAAAGALFDTNLKGDVVGYEACYRSEAGTGTANGFVAWQ</sequence>
<evidence type="ECO:0000256" key="1">
    <source>
        <dbReference type="SAM" id="MobiDB-lite"/>
    </source>
</evidence>
<name>A0ABW3HEZ3_9SPHN</name>
<feature type="compositionally biased region" description="Basic and acidic residues" evidence="1">
    <location>
        <begin position="137"/>
        <end position="148"/>
    </location>
</feature>
<dbReference type="InterPro" id="IPR034938">
    <property type="entry name" value="3MGA_Dioxygenase"/>
</dbReference>